<evidence type="ECO:0000256" key="4">
    <source>
        <dbReference type="ARBA" id="ARBA00023125"/>
    </source>
</evidence>
<keyword evidence="1" id="KW-0479">Metal-binding</keyword>
<dbReference type="Gene3D" id="4.10.240.10">
    <property type="entry name" value="Zn(2)-C6 fungal-type DNA-binding domain"/>
    <property type="match status" value="1"/>
</dbReference>
<organism evidence="8 9">
    <name type="scientific">Ophiobolus disseminans</name>
    <dbReference type="NCBI Taxonomy" id="1469910"/>
    <lineage>
        <taxon>Eukaryota</taxon>
        <taxon>Fungi</taxon>
        <taxon>Dikarya</taxon>
        <taxon>Ascomycota</taxon>
        <taxon>Pezizomycotina</taxon>
        <taxon>Dothideomycetes</taxon>
        <taxon>Pleosporomycetidae</taxon>
        <taxon>Pleosporales</taxon>
        <taxon>Pleosporineae</taxon>
        <taxon>Phaeosphaeriaceae</taxon>
        <taxon>Ophiobolus</taxon>
    </lineage>
</organism>
<reference evidence="8" key="1">
    <citation type="journal article" date="2020" name="Stud. Mycol.">
        <title>101 Dothideomycetes genomes: a test case for predicting lifestyles and emergence of pathogens.</title>
        <authorList>
            <person name="Haridas S."/>
            <person name="Albert R."/>
            <person name="Binder M."/>
            <person name="Bloem J."/>
            <person name="Labutti K."/>
            <person name="Salamov A."/>
            <person name="Andreopoulos B."/>
            <person name="Baker S."/>
            <person name="Barry K."/>
            <person name="Bills G."/>
            <person name="Bluhm B."/>
            <person name="Cannon C."/>
            <person name="Castanera R."/>
            <person name="Culley D."/>
            <person name="Daum C."/>
            <person name="Ezra D."/>
            <person name="Gonzalez J."/>
            <person name="Henrissat B."/>
            <person name="Kuo A."/>
            <person name="Liang C."/>
            <person name="Lipzen A."/>
            <person name="Lutzoni F."/>
            <person name="Magnuson J."/>
            <person name="Mondo S."/>
            <person name="Nolan M."/>
            <person name="Ohm R."/>
            <person name="Pangilinan J."/>
            <person name="Park H.-J."/>
            <person name="Ramirez L."/>
            <person name="Alfaro M."/>
            <person name="Sun H."/>
            <person name="Tritt A."/>
            <person name="Yoshinaga Y."/>
            <person name="Zwiers L.-H."/>
            <person name="Turgeon B."/>
            <person name="Goodwin S."/>
            <person name="Spatafora J."/>
            <person name="Crous P."/>
            <person name="Grigoriev I."/>
        </authorList>
    </citation>
    <scope>NUCLEOTIDE SEQUENCE</scope>
    <source>
        <strain evidence="8">CBS 113818</strain>
    </source>
</reference>
<dbReference type="SMART" id="SM00066">
    <property type="entry name" value="GAL4"/>
    <property type="match status" value="1"/>
</dbReference>
<accession>A0A6A6ZS17</accession>
<evidence type="ECO:0000313" key="8">
    <source>
        <dbReference type="EMBL" id="KAF2823880.1"/>
    </source>
</evidence>
<dbReference type="GO" id="GO:0005634">
    <property type="term" value="C:nucleus"/>
    <property type="evidence" value="ECO:0007669"/>
    <property type="project" value="TreeGrafter"/>
</dbReference>
<evidence type="ECO:0000256" key="2">
    <source>
        <dbReference type="ARBA" id="ARBA00022833"/>
    </source>
</evidence>
<dbReference type="EMBL" id="MU006231">
    <property type="protein sequence ID" value="KAF2823880.1"/>
    <property type="molecule type" value="Genomic_DNA"/>
</dbReference>
<keyword evidence="3" id="KW-0805">Transcription regulation</keyword>
<keyword evidence="2" id="KW-0862">Zinc</keyword>
<dbReference type="GO" id="GO:0000978">
    <property type="term" value="F:RNA polymerase II cis-regulatory region sequence-specific DNA binding"/>
    <property type="evidence" value="ECO:0007669"/>
    <property type="project" value="TreeGrafter"/>
</dbReference>
<dbReference type="PROSITE" id="PS50048">
    <property type="entry name" value="ZN2_CY6_FUNGAL_2"/>
    <property type="match status" value="1"/>
</dbReference>
<sequence length="747" mass="85016">MDNNPRKQRRQRAILSCNDCRRRKLRCDRLDPCNRCIKGGIAHSCAYGSEAHSIPPDEIRGRPIKRARRISGRRQTSHVARSLYESDSDREVLVPVDKRAPNTSYNQRFQHIDNGIAQHEHVGPSGEQLPKDQVEFLARSPELKGISRSSAVMGMSKGRGFGTQFYGTSAAMSAVAHFPALRLYMKAIYSDSIARRLSQDIKASEDRARLEKSNHRTLCVPSLRSLLPDRNTVDHVVNKYFDTFETTYRIVHVPSFRAAYETYWDPENFEDSEMDALILAILACTICLSTHTTPRYNHIGSTFHSKAYIWAKACEAWLRRQSNKHRSLASIQVRCLRLLALATASIKAKEYYQEVQAHVSIMRSAGLHIDPSIFGSRCSPFEGEMRRRLWATTMELELQASIDKGTPSILGSLSYDCAPPRNINDVELHPDMEEVPSSRVTIAHTDTAFLHLSMQTLELRIDMCHQVNDLKESPDKYDALEYEDTIRSNISKFPRWTDPKAQHARILLELQLTQFLIILHAPRVQQVDSRRKSNCRYGMVTALEAAARTIDLHNSLAASENYALVLTRNDYFRSILQICHVAYYARMASDTVMIRLAKLFFDDSVKQALILQEERAMRPGRGSEFFWYVSAAVSLTETQFRPSQADELTRQAVDRVSKLLYKILSLHDDPSEETLATEVMLEGNRMNVPIPPGLHNSEGSFTANPFADAGLRLDTFDYGGTSDFMMDDFWFFNVPPFDFDAQSYAGF</sequence>
<dbReference type="InterPro" id="IPR001138">
    <property type="entry name" value="Zn2Cys6_DnaBD"/>
</dbReference>
<dbReference type="OrthoDB" id="4236860at2759"/>
<dbReference type="AlphaFoldDB" id="A0A6A6ZS17"/>
<gene>
    <name evidence="8" type="ORF">CC86DRAFT_395896</name>
</gene>
<evidence type="ECO:0000259" key="7">
    <source>
        <dbReference type="PROSITE" id="PS50048"/>
    </source>
</evidence>
<dbReference type="CDD" id="cd12148">
    <property type="entry name" value="fungal_TF_MHR"/>
    <property type="match status" value="1"/>
</dbReference>
<keyword evidence="6" id="KW-0539">Nucleus</keyword>
<dbReference type="InterPro" id="IPR051430">
    <property type="entry name" value="Fungal_TF_Env_Response"/>
</dbReference>
<keyword evidence="4" id="KW-0238">DNA-binding</keyword>
<evidence type="ECO:0000256" key="5">
    <source>
        <dbReference type="ARBA" id="ARBA00023163"/>
    </source>
</evidence>
<dbReference type="PANTHER" id="PTHR31944:SF130">
    <property type="entry name" value="ZN(II)2CYS6 TRANSCRIPTION FACTO (EUROFUNG)"/>
    <property type="match status" value="1"/>
</dbReference>
<dbReference type="Pfam" id="PF00172">
    <property type="entry name" value="Zn_clus"/>
    <property type="match status" value="1"/>
</dbReference>
<dbReference type="PROSITE" id="PS00463">
    <property type="entry name" value="ZN2_CY6_FUNGAL_1"/>
    <property type="match status" value="1"/>
</dbReference>
<evidence type="ECO:0000313" key="9">
    <source>
        <dbReference type="Proteomes" id="UP000799424"/>
    </source>
</evidence>
<feature type="domain" description="Zn(2)-C6 fungal-type" evidence="7">
    <location>
        <begin position="16"/>
        <end position="47"/>
    </location>
</feature>
<keyword evidence="5" id="KW-0804">Transcription</keyword>
<dbReference type="Proteomes" id="UP000799424">
    <property type="component" value="Unassembled WGS sequence"/>
</dbReference>
<keyword evidence="9" id="KW-1185">Reference proteome</keyword>
<proteinExistence type="predicted"/>
<dbReference type="Pfam" id="PF04082">
    <property type="entry name" value="Fungal_trans"/>
    <property type="match status" value="1"/>
</dbReference>
<dbReference type="InterPro" id="IPR007219">
    <property type="entry name" value="XnlR_reg_dom"/>
</dbReference>
<dbReference type="CDD" id="cd00067">
    <property type="entry name" value="GAL4"/>
    <property type="match status" value="1"/>
</dbReference>
<dbReference type="SUPFAM" id="SSF57701">
    <property type="entry name" value="Zn2/Cys6 DNA-binding domain"/>
    <property type="match status" value="1"/>
</dbReference>
<evidence type="ECO:0000256" key="3">
    <source>
        <dbReference type="ARBA" id="ARBA00023015"/>
    </source>
</evidence>
<evidence type="ECO:0000256" key="6">
    <source>
        <dbReference type="ARBA" id="ARBA00023242"/>
    </source>
</evidence>
<dbReference type="GO" id="GO:0006351">
    <property type="term" value="P:DNA-templated transcription"/>
    <property type="evidence" value="ECO:0007669"/>
    <property type="project" value="InterPro"/>
</dbReference>
<dbReference type="GO" id="GO:0008270">
    <property type="term" value="F:zinc ion binding"/>
    <property type="evidence" value="ECO:0007669"/>
    <property type="project" value="InterPro"/>
</dbReference>
<evidence type="ECO:0000256" key="1">
    <source>
        <dbReference type="ARBA" id="ARBA00022723"/>
    </source>
</evidence>
<dbReference type="GO" id="GO:0001228">
    <property type="term" value="F:DNA-binding transcription activator activity, RNA polymerase II-specific"/>
    <property type="evidence" value="ECO:0007669"/>
    <property type="project" value="TreeGrafter"/>
</dbReference>
<name>A0A6A6ZS17_9PLEO</name>
<dbReference type="InterPro" id="IPR036864">
    <property type="entry name" value="Zn2-C6_fun-type_DNA-bd_sf"/>
</dbReference>
<dbReference type="PANTHER" id="PTHR31944">
    <property type="entry name" value="HEME-RESPONSIVE ZINC FINGER TRANSCRIPTION FACTOR HAP1"/>
    <property type="match status" value="1"/>
</dbReference>
<protein>
    <recommendedName>
        <fullName evidence="7">Zn(2)-C6 fungal-type domain-containing protein</fullName>
    </recommendedName>
</protein>